<dbReference type="KEGG" id="eac:EAL2_c11110"/>
<dbReference type="RefSeq" id="WP_025435414.1">
    <property type="nucleotide sequence ID" value="NZ_CP007452.1"/>
</dbReference>
<dbReference type="PATRIC" id="fig|1286171.3.peg.1062"/>
<dbReference type="AlphaFoldDB" id="W8T3R5"/>
<accession>W8T3R5</accession>
<evidence type="ECO:0000313" key="5">
    <source>
        <dbReference type="Proteomes" id="UP000019591"/>
    </source>
</evidence>
<proteinExistence type="inferred from homology"/>
<dbReference type="eggNOG" id="ENOG502Z8RJ">
    <property type="taxonomic scope" value="Bacteria"/>
</dbReference>
<dbReference type="Gene3D" id="3.30.1370.220">
    <property type="match status" value="1"/>
</dbReference>
<keyword evidence="5" id="KW-1185">Reference proteome</keyword>
<dbReference type="Gene3D" id="3.40.50.11790">
    <property type="match status" value="1"/>
</dbReference>
<dbReference type="InterPro" id="IPR020287">
    <property type="entry name" value="Tail_sheath_C"/>
</dbReference>
<evidence type="ECO:0000313" key="4">
    <source>
        <dbReference type="EMBL" id="AHM56409.1"/>
    </source>
</evidence>
<dbReference type="InterPro" id="IPR035089">
    <property type="entry name" value="Phage_sheath_subtilisin"/>
</dbReference>
<feature type="domain" description="Tail sheath protein subtilisin-like" evidence="2">
    <location>
        <begin position="82"/>
        <end position="197"/>
    </location>
</feature>
<protein>
    <submittedName>
        <fullName evidence="4">Phage-like element pbsx protein XkdK</fullName>
    </submittedName>
</protein>
<sequence>MGLPVINIAFQTLAATAVKRSERGIVALIVKDSTNALIDNIVYKDISEINAQDWTAGVKDYIEKTFLGMPYKVIVQKVATDALDYNEGLAKLKNKAWNYLAIPQLQNADAAAIATWIKAQRTTYNKSFKAVLPNIASDSEGIVNFTTDDIKVGSKMYTTSEYCCRIAGILAGLPFTQSATYYVLDEVESITEHADPDADIDAGELILINDTEKIKIGRGVNSLTTTSPTKSAKFKKIRIVEAIDLMRDDIRITFNDEYVGKVNNKYTNKQMFVSSVLAYLKTLQREEVLDSDFPIKAEIDFEAQKLYLMSLGVDTSNMSEQEILKYNTGSKVFIKASASPLDAMEDLDFSMLVI</sequence>
<evidence type="ECO:0000259" key="3">
    <source>
        <dbReference type="Pfam" id="PF17482"/>
    </source>
</evidence>
<organism evidence="4 5">
    <name type="scientific">Peptoclostridium acidaminophilum DSM 3953</name>
    <dbReference type="NCBI Taxonomy" id="1286171"/>
    <lineage>
        <taxon>Bacteria</taxon>
        <taxon>Bacillati</taxon>
        <taxon>Bacillota</taxon>
        <taxon>Clostridia</taxon>
        <taxon>Peptostreptococcales</taxon>
        <taxon>Peptoclostridiaceae</taxon>
        <taxon>Peptoclostridium</taxon>
    </lineage>
</organism>
<evidence type="ECO:0000256" key="1">
    <source>
        <dbReference type="ARBA" id="ARBA00008005"/>
    </source>
</evidence>
<dbReference type="Pfam" id="PF17482">
    <property type="entry name" value="Phage_sheath_1C"/>
    <property type="match status" value="1"/>
</dbReference>
<feature type="domain" description="Tail sheath protein C-terminal" evidence="3">
    <location>
        <begin position="229"/>
        <end position="351"/>
    </location>
</feature>
<dbReference type="OrthoDB" id="89060at2"/>
<reference evidence="4 5" key="1">
    <citation type="journal article" date="2014" name="Genome Announc.">
        <title>Complete Genome Sequence of Amino Acid-Utilizing Eubacterium acidaminophilum al-2 (DSM 3953).</title>
        <authorList>
            <person name="Poehlein A."/>
            <person name="Andreesen J.R."/>
            <person name="Daniel R."/>
        </authorList>
    </citation>
    <scope>NUCLEOTIDE SEQUENCE [LARGE SCALE GENOMIC DNA]</scope>
    <source>
        <strain evidence="4 5">DSM 3953</strain>
    </source>
</reference>
<gene>
    <name evidence="4" type="primary">xkdK</name>
    <name evidence="4" type="ORF">EAL2_c11110</name>
</gene>
<dbReference type="Proteomes" id="UP000019591">
    <property type="component" value="Chromosome"/>
</dbReference>
<comment type="similarity">
    <text evidence="1">Belongs to the myoviridae tail sheath protein family.</text>
</comment>
<dbReference type="STRING" id="1286171.EAL2_c11110"/>
<evidence type="ECO:0000259" key="2">
    <source>
        <dbReference type="Pfam" id="PF04984"/>
    </source>
</evidence>
<dbReference type="EMBL" id="CP007452">
    <property type="protein sequence ID" value="AHM56409.1"/>
    <property type="molecule type" value="Genomic_DNA"/>
</dbReference>
<dbReference type="HOGENOM" id="CLU_060506_0_0_9"/>
<dbReference type="Pfam" id="PF04984">
    <property type="entry name" value="Phage_sheath_1"/>
    <property type="match status" value="1"/>
</dbReference>
<name>W8T3R5_PEPAC</name>